<dbReference type="GO" id="GO:0005085">
    <property type="term" value="F:guanyl-nucleotide exchange factor activity"/>
    <property type="evidence" value="ECO:0007669"/>
    <property type="project" value="InterPro"/>
</dbReference>
<evidence type="ECO:0000259" key="3">
    <source>
        <dbReference type="PROSITE" id="PS50002"/>
    </source>
</evidence>
<feature type="domain" description="SH3" evidence="3">
    <location>
        <begin position="9"/>
        <end position="68"/>
    </location>
</feature>
<dbReference type="InterPro" id="IPR035899">
    <property type="entry name" value="DBL_dom_sf"/>
</dbReference>
<dbReference type="CDD" id="cd11877">
    <property type="entry name" value="SH3_PIX"/>
    <property type="match status" value="1"/>
</dbReference>
<dbReference type="AlphaFoldDB" id="A0A914WN16"/>
<dbReference type="PROSITE" id="PS50010">
    <property type="entry name" value="DH_2"/>
    <property type="match status" value="1"/>
</dbReference>
<dbReference type="SMART" id="SM00325">
    <property type="entry name" value="RhoGEF"/>
    <property type="match status" value="1"/>
</dbReference>
<accession>A0A914WN16</accession>
<feature type="domain" description="DH" evidence="5">
    <location>
        <begin position="96"/>
        <end position="273"/>
    </location>
</feature>
<evidence type="ECO:0000256" key="2">
    <source>
        <dbReference type="PROSITE-ProRule" id="PRU00192"/>
    </source>
</evidence>
<dbReference type="WBParaSite" id="PSAMB.scaffold463size50280.g6166.t1">
    <property type="protein sequence ID" value="PSAMB.scaffold463size50280.g6166.t1"/>
    <property type="gene ID" value="PSAMB.scaffold463size50280.g6166"/>
</dbReference>
<dbReference type="Gene3D" id="2.30.29.30">
    <property type="entry name" value="Pleckstrin-homology domain (PH domain)/Phosphotyrosine-binding domain (PTB)"/>
    <property type="match status" value="1"/>
</dbReference>
<dbReference type="SUPFAM" id="SSF50044">
    <property type="entry name" value="SH3-domain"/>
    <property type="match status" value="1"/>
</dbReference>
<evidence type="ECO:0000259" key="4">
    <source>
        <dbReference type="PROSITE" id="PS50003"/>
    </source>
</evidence>
<dbReference type="SUPFAM" id="SSF48065">
    <property type="entry name" value="DBL homology domain (DH-domain)"/>
    <property type="match status" value="1"/>
</dbReference>
<dbReference type="GO" id="GO:0005737">
    <property type="term" value="C:cytoplasm"/>
    <property type="evidence" value="ECO:0007669"/>
    <property type="project" value="TreeGrafter"/>
</dbReference>
<evidence type="ECO:0000256" key="1">
    <source>
        <dbReference type="ARBA" id="ARBA00022443"/>
    </source>
</evidence>
<dbReference type="PANTHER" id="PTHR46026:SF1">
    <property type="entry name" value="RHO-TYPE GUANINE NUCLEOTIDE EXCHANGE FACTOR, ISOFORM F"/>
    <property type="match status" value="1"/>
</dbReference>
<dbReference type="Pfam" id="PF00018">
    <property type="entry name" value="SH3_1"/>
    <property type="match status" value="1"/>
</dbReference>
<dbReference type="InterPro" id="IPR001452">
    <property type="entry name" value="SH3_domain"/>
</dbReference>
<organism evidence="6 7">
    <name type="scientific">Plectus sambesii</name>
    <dbReference type="NCBI Taxonomy" id="2011161"/>
    <lineage>
        <taxon>Eukaryota</taxon>
        <taxon>Metazoa</taxon>
        <taxon>Ecdysozoa</taxon>
        <taxon>Nematoda</taxon>
        <taxon>Chromadorea</taxon>
        <taxon>Plectida</taxon>
        <taxon>Plectina</taxon>
        <taxon>Plectoidea</taxon>
        <taxon>Plectidae</taxon>
        <taxon>Plectus</taxon>
    </lineage>
</organism>
<dbReference type="Gene3D" id="1.20.900.10">
    <property type="entry name" value="Dbl homology (DH) domain"/>
    <property type="match status" value="1"/>
</dbReference>
<dbReference type="InterPro" id="IPR000219">
    <property type="entry name" value="DH_dom"/>
</dbReference>
<reference evidence="7" key="1">
    <citation type="submission" date="2022-11" db="UniProtKB">
        <authorList>
            <consortium name="WormBaseParasite"/>
        </authorList>
    </citation>
    <scope>IDENTIFICATION</scope>
</reference>
<dbReference type="PRINTS" id="PR00452">
    <property type="entry name" value="SH3DOMAIN"/>
</dbReference>
<feature type="domain" description="PH" evidence="4">
    <location>
        <begin position="303"/>
        <end position="394"/>
    </location>
</feature>
<dbReference type="PROSITE" id="PS50003">
    <property type="entry name" value="PH_DOMAIN"/>
    <property type="match status" value="1"/>
</dbReference>
<dbReference type="Proteomes" id="UP000887566">
    <property type="component" value="Unplaced"/>
</dbReference>
<proteinExistence type="predicted"/>
<keyword evidence="1 2" id="KW-0728">SH3 domain</keyword>
<dbReference type="InterPro" id="IPR011993">
    <property type="entry name" value="PH-like_dom_sf"/>
</dbReference>
<dbReference type="CDD" id="cd00160">
    <property type="entry name" value="RhoGEF"/>
    <property type="match status" value="1"/>
</dbReference>
<dbReference type="InterPro" id="IPR036028">
    <property type="entry name" value="SH3-like_dom_sf"/>
</dbReference>
<dbReference type="PROSITE" id="PS50002">
    <property type="entry name" value="SH3"/>
    <property type="match status" value="1"/>
</dbReference>
<dbReference type="SUPFAM" id="SSF50729">
    <property type="entry name" value="PH domain-like"/>
    <property type="match status" value="1"/>
</dbReference>
<dbReference type="Pfam" id="PF00621">
    <property type="entry name" value="RhoGEF"/>
    <property type="match status" value="1"/>
</dbReference>
<protein>
    <submittedName>
        <fullName evidence="7">Rho guanine nucleotide exchange factor 7</fullName>
    </submittedName>
</protein>
<dbReference type="Gene3D" id="2.30.30.40">
    <property type="entry name" value="SH3 Domains"/>
    <property type="match status" value="1"/>
</dbReference>
<sequence>MTEESETPPPPTVVRAKFGFDGRNNDELSFKKNDMITLTQEIEGGWWEGTINGKTGWFPCDYAIKEHQETRLRSKSPSGLRSNDVSVPSQSTKGVYRTIVLKDFVESEKAHVTELQALFRDYLQPLRAENVLDKQSCDTIVSNIELIIEQQLEILQSVEQFLSSPNAQQRVGGVLLSLAPNMKHLLRAYCENHPKAVEILNEKRELLEAFVQKHEGTMKAFITGLSKPFRHLQKYASTLQELERNIEEGHPDRGDTQRAASVYRDLAHFCSHIRKQKEMQIELLSTGLIRDWVGDAPITSFGDIKYMGTVSVQNNAGEPEDRCLVAFSTVMFVLEITPELNSYILKRRITMKGATVRKLETPQHTLQISEANEDKVLEITLPSSEEMNHWILVR</sequence>
<evidence type="ECO:0000313" key="7">
    <source>
        <dbReference type="WBParaSite" id="PSAMB.scaffold463size50280.g6166.t1"/>
    </source>
</evidence>
<name>A0A914WN16_9BILA</name>
<dbReference type="InterPro" id="IPR001849">
    <property type="entry name" value="PH_domain"/>
</dbReference>
<evidence type="ECO:0000259" key="5">
    <source>
        <dbReference type="PROSITE" id="PS50010"/>
    </source>
</evidence>
<dbReference type="SMART" id="SM00326">
    <property type="entry name" value="SH3"/>
    <property type="match status" value="1"/>
</dbReference>
<dbReference type="PANTHER" id="PTHR46026">
    <property type="entry name" value="RHO-TYPE GUANINE NUCLEOTIDE EXCHANGE FACTOR, ISOFORM F"/>
    <property type="match status" value="1"/>
</dbReference>
<keyword evidence="6" id="KW-1185">Reference proteome</keyword>
<evidence type="ECO:0000313" key="6">
    <source>
        <dbReference type="Proteomes" id="UP000887566"/>
    </source>
</evidence>